<comment type="cofactor">
    <cofactor evidence="6">
        <name>Zn(2+)</name>
        <dbReference type="ChEBI" id="CHEBI:29105"/>
    </cofactor>
    <text evidence="6">Binds 1 zinc ion per subunit.</text>
</comment>
<keyword evidence="4 6" id="KW-0862">Zinc</keyword>
<dbReference type="GO" id="GO:0051603">
    <property type="term" value="P:proteolysis involved in protein catabolic process"/>
    <property type="evidence" value="ECO:0007669"/>
    <property type="project" value="TreeGrafter"/>
</dbReference>
<evidence type="ECO:0000256" key="4">
    <source>
        <dbReference type="ARBA" id="ARBA00022833"/>
    </source>
</evidence>
<keyword evidence="7" id="KW-0472">Membrane</keyword>
<comment type="caution">
    <text evidence="9">The sequence shown here is derived from an EMBL/GenBank/DDBJ whole genome shotgun (WGS) entry which is preliminary data.</text>
</comment>
<protein>
    <submittedName>
        <fullName evidence="9">Zn-dependent protease with chaperone function</fullName>
    </submittedName>
</protein>
<evidence type="ECO:0000256" key="3">
    <source>
        <dbReference type="ARBA" id="ARBA00022801"/>
    </source>
</evidence>
<evidence type="ECO:0000256" key="7">
    <source>
        <dbReference type="SAM" id="Phobius"/>
    </source>
</evidence>
<dbReference type="CDD" id="cd07332">
    <property type="entry name" value="M48C_Oma1_like"/>
    <property type="match status" value="1"/>
</dbReference>
<evidence type="ECO:0000256" key="5">
    <source>
        <dbReference type="ARBA" id="ARBA00023049"/>
    </source>
</evidence>
<feature type="domain" description="Peptidase M48" evidence="8">
    <location>
        <begin position="188"/>
        <end position="349"/>
    </location>
</feature>
<keyword evidence="5 6" id="KW-0482">Metalloprotease</keyword>
<gene>
    <name evidence="9" type="ORF">OZSIB_1899</name>
</gene>
<keyword evidence="1 6" id="KW-0645">Protease</keyword>
<evidence type="ECO:0000313" key="9">
    <source>
        <dbReference type="EMBL" id="RCK77990.1"/>
    </source>
</evidence>
<evidence type="ECO:0000256" key="2">
    <source>
        <dbReference type="ARBA" id="ARBA00022723"/>
    </source>
</evidence>
<sequence length="380" mass="41116">MPAGTFRGDVFGLGDPGQSCPGSLEAAYEEFRLRLDDGRQLVLPTDRIKLSRGGFDGLHIIVEGQAETGENLYISLQDELLLDHLSHLGPAGLRETARQLQQQGRSTRTWATLSLTVFLALLALAGFGLWLGFGWLVERAVGMVPPSVEKSLGQIVVEAVASDKKKLTQGPAFEAAMKIWNRLLPAVPAGHPYTLQLHVIDDPMVNALAAPGGQIILFTGLMKEVASAEELAGILAHELQHVLKKHPLKGIMQKAGLAVVLGTLFGDAGALTVVIREYGGKLAELSYSRDQEREADRLAVELLVRANIDPTRFPEFFRRLQSKGGNLPAALAILSTHPGHEEREQALQAQFRLLPATTYEPIGIDWAGLKAALTGAEQGR</sequence>
<keyword evidence="3 6" id="KW-0378">Hydrolase</keyword>
<organism evidence="9 10">
    <name type="scientific">Candidatus Ozemobacter sibiricus</name>
    <dbReference type="NCBI Taxonomy" id="2268124"/>
    <lineage>
        <taxon>Bacteria</taxon>
        <taxon>Candidatus Ozemobacteria</taxon>
        <taxon>Candidatus Ozemobacterales</taxon>
        <taxon>Candidatus Ozemobacteraceae</taxon>
        <taxon>Candidatus Ozemobacter</taxon>
    </lineage>
</organism>
<dbReference type="GO" id="GO:0046872">
    <property type="term" value="F:metal ion binding"/>
    <property type="evidence" value="ECO:0007669"/>
    <property type="project" value="UniProtKB-KW"/>
</dbReference>
<keyword evidence="2" id="KW-0479">Metal-binding</keyword>
<dbReference type="AlphaFoldDB" id="A0A367ZIY1"/>
<feature type="transmembrane region" description="Helical" evidence="7">
    <location>
        <begin position="110"/>
        <end position="137"/>
    </location>
</feature>
<accession>A0A367ZIY1</accession>
<name>A0A367ZIY1_9BACT</name>
<evidence type="ECO:0000259" key="8">
    <source>
        <dbReference type="Pfam" id="PF01435"/>
    </source>
</evidence>
<evidence type="ECO:0000313" key="10">
    <source>
        <dbReference type="Proteomes" id="UP000252355"/>
    </source>
</evidence>
<evidence type="ECO:0000256" key="6">
    <source>
        <dbReference type="RuleBase" id="RU003983"/>
    </source>
</evidence>
<comment type="similarity">
    <text evidence="6">Belongs to the peptidase M48 family.</text>
</comment>
<dbReference type="PANTHER" id="PTHR22726">
    <property type="entry name" value="METALLOENDOPEPTIDASE OMA1"/>
    <property type="match status" value="1"/>
</dbReference>
<dbReference type="Gene3D" id="3.30.2010.10">
    <property type="entry name" value="Metalloproteases ('zincins'), catalytic domain"/>
    <property type="match status" value="1"/>
</dbReference>
<dbReference type="InterPro" id="IPR051156">
    <property type="entry name" value="Mito/Outer_Membr_Metalloprot"/>
</dbReference>
<reference evidence="9 10" key="1">
    <citation type="submission" date="2018-05" db="EMBL/GenBank/DDBJ databases">
        <title>A metagenomic window into the 2 km-deep terrestrial subsurface aquifer revealed taxonomically and functionally diverse microbial community comprising novel uncultured bacterial lineages.</title>
        <authorList>
            <person name="Kadnikov V.V."/>
            <person name="Mardanov A.V."/>
            <person name="Beletsky A.V."/>
            <person name="Banks D."/>
            <person name="Pimenov N.V."/>
            <person name="Frank Y.A."/>
            <person name="Karnachuk O.V."/>
            <person name="Ravin N.V."/>
        </authorList>
    </citation>
    <scope>NUCLEOTIDE SEQUENCE [LARGE SCALE GENOMIC DNA]</scope>
    <source>
        <strain evidence="9">BY5</strain>
    </source>
</reference>
<dbReference type="PANTHER" id="PTHR22726:SF1">
    <property type="entry name" value="METALLOENDOPEPTIDASE OMA1, MITOCHONDRIAL"/>
    <property type="match status" value="1"/>
</dbReference>
<dbReference type="Pfam" id="PF01435">
    <property type="entry name" value="Peptidase_M48"/>
    <property type="match status" value="1"/>
</dbReference>
<keyword evidence="7" id="KW-0812">Transmembrane</keyword>
<dbReference type="InterPro" id="IPR001915">
    <property type="entry name" value="Peptidase_M48"/>
</dbReference>
<proteinExistence type="inferred from homology"/>
<dbReference type="EMBL" id="QOQW01000029">
    <property type="protein sequence ID" value="RCK77990.1"/>
    <property type="molecule type" value="Genomic_DNA"/>
</dbReference>
<evidence type="ECO:0000256" key="1">
    <source>
        <dbReference type="ARBA" id="ARBA00022670"/>
    </source>
</evidence>
<dbReference type="GO" id="GO:0016020">
    <property type="term" value="C:membrane"/>
    <property type="evidence" value="ECO:0007669"/>
    <property type="project" value="TreeGrafter"/>
</dbReference>
<keyword evidence="7" id="KW-1133">Transmembrane helix</keyword>
<dbReference type="Proteomes" id="UP000252355">
    <property type="component" value="Unassembled WGS sequence"/>
</dbReference>
<dbReference type="GO" id="GO:0004222">
    <property type="term" value="F:metalloendopeptidase activity"/>
    <property type="evidence" value="ECO:0007669"/>
    <property type="project" value="InterPro"/>
</dbReference>